<organism evidence="2 3">
    <name type="scientific">Arthrobacter ginsengisoli</name>
    <dbReference type="NCBI Taxonomy" id="1356565"/>
    <lineage>
        <taxon>Bacteria</taxon>
        <taxon>Bacillati</taxon>
        <taxon>Actinomycetota</taxon>
        <taxon>Actinomycetes</taxon>
        <taxon>Micrococcales</taxon>
        <taxon>Micrococcaceae</taxon>
        <taxon>Arthrobacter</taxon>
    </lineage>
</organism>
<evidence type="ECO:0000313" key="3">
    <source>
        <dbReference type="Proteomes" id="UP001252243"/>
    </source>
</evidence>
<dbReference type="PROSITE" id="PS51257">
    <property type="entry name" value="PROKAR_LIPOPROTEIN"/>
    <property type="match status" value="1"/>
</dbReference>
<accession>A0ABU1UCM0</accession>
<comment type="caution">
    <text evidence="2">The sequence shown here is derived from an EMBL/GenBank/DDBJ whole genome shotgun (WGS) entry which is preliminary data.</text>
</comment>
<evidence type="ECO:0000313" key="2">
    <source>
        <dbReference type="EMBL" id="MDR7082949.1"/>
    </source>
</evidence>
<sequence length="114" mass="11570">MKKTLTVLIAAGALLGAAGCSAPQDTTAETCARVQTVGAGPTSNADQAGMIRLANRLRPIQAAASEELKAPLHSIIDFLDESAKETPDSAKLQELQGSYTEAGQALSAACSGGQ</sequence>
<feature type="chain" id="PRO_5046748748" evidence="1">
    <location>
        <begin position="23"/>
        <end position="114"/>
    </location>
</feature>
<dbReference type="EMBL" id="JAVDVQ010000008">
    <property type="protein sequence ID" value="MDR7082949.1"/>
    <property type="molecule type" value="Genomic_DNA"/>
</dbReference>
<keyword evidence="1" id="KW-0732">Signal</keyword>
<feature type="signal peptide" evidence="1">
    <location>
        <begin position="1"/>
        <end position="22"/>
    </location>
</feature>
<name>A0ABU1UCM0_9MICC</name>
<evidence type="ECO:0000256" key="1">
    <source>
        <dbReference type="SAM" id="SignalP"/>
    </source>
</evidence>
<protein>
    <submittedName>
        <fullName evidence="2">ABC-type glycerol-3-phosphate transport system substrate-binding protein</fullName>
    </submittedName>
</protein>
<keyword evidence="3" id="KW-1185">Reference proteome</keyword>
<proteinExistence type="predicted"/>
<dbReference type="RefSeq" id="WP_310056859.1">
    <property type="nucleotide sequence ID" value="NZ_JAVDVQ010000008.1"/>
</dbReference>
<gene>
    <name evidence="2" type="ORF">J2X01_002239</name>
</gene>
<dbReference type="Proteomes" id="UP001252243">
    <property type="component" value="Unassembled WGS sequence"/>
</dbReference>
<reference evidence="2 3" key="1">
    <citation type="submission" date="2023-07" db="EMBL/GenBank/DDBJ databases">
        <title>Sorghum-associated microbial communities from plants grown in Nebraska, USA.</title>
        <authorList>
            <person name="Schachtman D."/>
        </authorList>
    </citation>
    <scope>NUCLEOTIDE SEQUENCE [LARGE SCALE GENOMIC DNA]</scope>
    <source>
        <strain evidence="2 3">BE167</strain>
    </source>
</reference>